<evidence type="ECO:0000259" key="3">
    <source>
        <dbReference type="Pfam" id="PF00370"/>
    </source>
</evidence>
<dbReference type="InterPro" id="IPR050406">
    <property type="entry name" value="FGGY_Carb_Kinase"/>
</dbReference>
<evidence type="ECO:0000313" key="4">
    <source>
        <dbReference type="EMBL" id="GAI89945.1"/>
    </source>
</evidence>
<dbReference type="InterPro" id="IPR018484">
    <property type="entry name" value="FGGY_N"/>
</dbReference>
<comment type="caution">
    <text evidence="4">The sequence shown here is derived from an EMBL/GenBank/DDBJ whole genome shotgun (WGS) entry which is preliminary data.</text>
</comment>
<keyword evidence="2" id="KW-0418">Kinase</keyword>
<reference evidence="4" key="1">
    <citation type="journal article" date="2014" name="Front. Microbiol.">
        <title>High frequency of phylogenetically diverse reductive dehalogenase-homologous genes in deep subseafloor sedimentary metagenomes.</title>
        <authorList>
            <person name="Kawai M."/>
            <person name="Futagami T."/>
            <person name="Toyoda A."/>
            <person name="Takaki Y."/>
            <person name="Nishi S."/>
            <person name="Hori S."/>
            <person name="Arai W."/>
            <person name="Tsubouchi T."/>
            <person name="Morono Y."/>
            <person name="Uchiyama I."/>
            <person name="Ito T."/>
            <person name="Fujiyama A."/>
            <person name="Inagaki F."/>
            <person name="Takami H."/>
        </authorList>
    </citation>
    <scope>NUCLEOTIDE SEQUENCE</scope>
    <source>
        <strain evidence="4">Expedition CK06-06</strain>
    </source>
</reference>
<dbReference type="PANTHER" id="PTHR43095:SF5">
    <property type="entry name" value="XYLULOSE KINASE"/>
    <property type="match status" value="1"/>
</dbReference>
<dbReference type="InterPro" id="IPR043129">
    <property type="entry name" value="ATPase_NBD"/>
</dbReference>
<dbReference type="EMBL" id="BARW01022927">
    <property type="protein sequence ID" value="GAI89945.1"/>
    <property type="molecule type" value="Genomic_DNA"/>
</dbReference>
<keyword evidence="1" id="KW-0808">Transferase</keyword>
<dbReference type="GO" id="GO:0005975">
    <property type="term" value="P:carbohydrate metabolic process"/>
    <property type="evidence" value="ECO:0007669"/>
    <property type="project" value="InterPro"/>
</dbReference>
<proteinExistence type="predicted"/>
<dbReference type="Pfam" id="PF00370">
    <property type="entry name" value="FGGY_N"/>
    <property type="match status" value="1"/>
</dbReference>
<dbReference type="Gene3D" id="3.30.420.40">
    <property type="match status" value="1"/>
</dbReference>
<dbReference type="AlphaFoldDB" id="X1TQV7"/>
<organism evidence="4">
    <name type="scientific">marine sediment metagenome</name>
    <dbReference type="NCBI Taxonomy" id="412755"/>
    <lineage>
        <taxon>unclassified sequences</taxon>
        <taxon>metagenomes</taxon>
        <taxon>ecological metagenomes</taxon>
    </lineage>
</organism>
<feature type="domain" description="Carbohydrate kinase FGGY N-terminal" evidence="3">
    <location>
        <begin position="1"/>
        <end position="125"/>
    </location>
</feature>
<dbReference type="GO" id="GO:0016301">
    <property type="term" value="F:kinase activity"/>
    <property type="evidence" value="ECO:0007669"/>
    <property type="project" value="UniProtKB-KW"/>
</dbReference>
<evidence type="ECO:0000256" key="1">
    <source>
        <dbReference type="ARBA" id="ARBA00022679"/>
    </source>
</evidence>
<dbReference type="SUPFAM" id="SSF53067">
    <property type="entry name" value="Actin-like ATPase domain"/>
    <property type="match status" value="1"/>
</dbReference>
<name>X1TQV7_9ZZZZ</name>
<dbReference type="PANTHER" id="PTHR43095">
    <property type="entry name" value="SUGAR KINASE"/>
    <property type="match status" value="1"/>
</dbReference>
<evidence type="ECO:0000256" key="2">
    <source>
        <dbReference type="ARBA" id="ARBA00022777"/>
    </source>
</evidence>
<feature type="non-terminal residue" evidence="4">
    <location>
        <position position="128"/>
    </location>
</feature>
<gene>
    <name evidence="4" type="ORF">S12H4_38143</name>
</gene>
<protein>
    <recommendedName>
        <fullName evidence="3">Carbohydrate kinase FGGY N-terminal domain-containing protein</fullName>
    </recommendedName>
</protein>
<sequence>MLLGIDISTTGGKALLIDEKGKVVSSSTTPLKLSTPRPLWSEQNPHEWWEGIVRSIRQALQQAGVTGSEISAIGMTGQMHGLVLLDEHGEVLRPAILWNDQRTGSQCDEIRARLGKERLIQVTGNDAL</sequence>
<accession>X1TQV7</accession>